<evidence type="ECO:0000313" key="3">
    <source>
        <dbReference type="Proteomes" id="UP000217301"/>
    </source>
</evidence>
<dbReference type="InterPro" id="IPR027417">
    <property type="entry name" value="P-loop_NTPase"/>
</dbReference>
<evidence type="ECO:0000313" key="1">
    <source>
        <dbReference type="EMBL" id="ATA83654.1"/>
    </source>
</evidence>
<reference evidence="3" key="2">
    <citation type="submission" date="2017-06" db="EMBL/GenBank/DDBJ databases">
        <title>Capnocytophaga spp. assemblies.</title>
        <authorList>
            <person name="Gulvik C.A."/>
        </authorList>
    </citation>
    <scope>NUCLEOTIDE SEQUENCE [LARGE SCALE GENOMIC DNA]</scope>
    <source>
        <strain evidence="3">KC1668</strain>
    </source>
</reference>
<reference evidence="2 4" key="3">
    <citation type="submission" date="2018-06" db="EMBL/GenBank/DDBJ databases">
        <authorList>
            <consortium name="Pathogen Informatics"/>
            <person name="Doyle S."/>
        </authorList>
    </citation>
    <scope>NUCLEOTIDE SEQUENCE [LARGE SCALE GENOMIC DNA]</scope>
    <source>
        <strain evidence="2 4">NCTC11653</strain>
    </source>
</reference>
<gene>
    <name evidence="1" type="ORF">CGC55_03600</name>
    <name evidence="2" type="ORF">NCTC11653_02748</name>
</gene>
<name>A0AAX2IEF0_CAPSP</name>
<dbReference type="Proteomes" id="UP000249902">
    <property type="component" value="Unassembled WGS sequence"/>
</dbReference>
<protein>
    <submittedName>
        <fullName evidence="2">Uncharacterized protein</fullName>
    </submittedName>
</protein>
<accession>A0AAX2IEF0</accession>
<dbReference type="Proteomes" id="UP000217301">
    <property type="component" value="Chromosome"/>
</dbReference>
<evidence type="ECO:0000313" key="4">
    <source>
        <dbReference type="Proteomes" id="UP000249902"/>
    </source>
</evidence>
<dbReference type="AlphaFoldDB" id="A0AAX2IEF0"/>
<keyword evidence="3" id="KW-1185">Reference proteome</keyword>
<sequence>MKVILIQGKANTGKTTLCNRIDEWLLNNRIYELQQLINNRKNGQNFSIKEITKIEVIKQILPNNDFYAVYDIQFSIGGNKRVIINTLSDYNTITEFVNFYNNNKNKGYDIFITTIRDEGRPKEVIEEFCKEELKKINPPTQTKEIIDLNKNPITNVVESYAMLYYEFIPLFEKLI</sequence>
<dbReference type="EMBL" id="UAVP01000011">
    <property type="protein sequence ID" value="SQA76831.1"/>
    <property type="molecule type" value="Genomic_DNA"/>
</dbReference>
<organism evidence="2 4">
    <name type="scientific">Capnocytophaga sputigena</name>
    <dbReference type="NCBI Taxonomy" id="1019"/>
    <lineage>
        <taxon>Bacteria</taxon>
        <taxon>Pseudomonadati</taxon>
        <taxon>Bacteroidota</taxon>
        <taxon>Flavobacteriia</taxon>
        <taxon>Flavobacteriales</taxon>
        <taxon>Flavobacteriaceae</taxon>
        <taxon>Capnocytophaga</taxon>
    </lineage>
</organism>
<dbReference type="SUPFAM" id="SSF52540">
    <property type="entry name" value="P-loop containing nucleoside triphosphate hydrolases"/>
    <property type="match status" value="1"/>
</dbReference>
<dbReference type="RefSeq" id="WP_002678816.1">
    <property type="nucleotide sequence ID" value="NZ_CP022385.1"/>
</dbReference>
<reference evidence="1" key="1">
    <citation type="journal article" date="2017" name="Genome Announc.">
        <title>Twelve Complete Reference Genomes of Clinical Isolates in the Capnocytophaga Genus.</title>
        <authorList>
            <person name="Villarma A."/>
            <person name="Gulvik C.A."/>
            <person name="Rowe L.A."/>
            <person name="Sheth M."/>
            <person name="Juieng P."/>
            <person name="Nicholson A.C."/>
            <person name="Loparev V.N."/>
            <person name="McQuiston J.R."/>
        </authorList>
    </citation>
    <scope>NUCLEOTIDE SEQUENCE</scope>
    <source>
        <strain evidence="1">KC1668</strain>
    </source>
</reference>
<evidence type="ECO:0000313" key="2">
    <source>
        <dbReference type="EMBL" id="SQA76831.1"/>
    </source>
</evidence>
<proteinExistence type="predicted"/>
<dbReference type="KEGG" id="cspu:CGC55_03600"/>
<dbReference type="EMBL" id="CP022385">
    <property type="protein sequence ID" value="ATA83654.1"/>
    <property type="molecule type" value="Genomic_DNA"/>
</dbReference>